<evidence type="ECO:0000313" key="2">
    <source>
        <dbReference type="EMBL" id="MEC5424853.1"/>
    </source>
</evidence>
<dbReference type="RefSeq" id="WP_327608409.1">
    <property type="nucleotide sequence ID" value="NZ_JARZFX010000008.1"/>
</dbReference>
<gene>
    <name evidence="2" type="ORF">QGM71_15310</name>
</gene>
<keyword evidence="1" id="KW-0472">Membrane</keyword>
<accession>A0ABU6KI52</accession>
<sequence length="388" mass="44200">MLWNFFLFETKLILRNRKNLFLGLFLLLFFWLFFLYYSQTEPESLEDQKRQEANVIDSIFHSFPLTQEDMPEGQAIYQNYVEQSSLINFQIYYLGLDDASEDYIENGLRLNELRVEALELGNSGVPDYLLKTEEEIVEENALLTHIQEHQLPLQPDVFVASHFLVVALSIMSGFLFYSVVLLSGSEILVYEQRHRSVMNGFPLGFMKRIHAKISIHFIYIFTFLIVGLFAGGLYAAKESGVGDFSYPVLIYQNGGFETISTIRYFQYVLLAAALTTLMVLYLSVLLNMIFKNAYASVLIGLGLFFLPDLVMAMGVETTLLYTIKYVDFSSVLSGHSAGESGNTKLDYWHAMLGLLGLIILLISMIYAKLKFSFFPKAPALLNKEDSNA</sequence>
<feature type="transmembrane region" description="Helical" evidence="1">
    <location>
        <begin position="293"/>
        <end position="315"/>
    </location>
</feature>
<keyword evidence="1" id="KW-1133">Transmembrane helix</keyword>
<feature type="transmembrane region" description="Helical" evidence="1">
    <location>
        <begin position="20"/>
        <end position="37"/>
    </location>
</feature>
<keyword evidence="3" id="KW-1185">Reference proteome</keyword>
<comment type="caution">
    <text evidence="2">The sequence shown here is derived from an EMBL/GenBank/DDBJ whole genome shotgun (WGS) entry which is preliminary data.</text>
</comment>
<proteinExistence type="predicted"/>
<organism evidence="2 3">
    <name type="scientific">Virgibacillus tibetensis</name>
    <dbReference type="NCBI Taxonomy" id="3042313"/>
    <lineage>
        <taxon>Bacteria</taxon>
        <taxon>Bacillati</taxon>
        <taxon>Bacillota</taxon>
        <taxon>Bacilli</taxon>
        <taxon>Bacillales</taxon>
        <taxon>Bacillaceae</taxon>
        <taxon>Virgibacillus</taxon>
    </lineage>
</organism>
<feature type="transmembrane region" description="Helical" evidence="1">
    <location>
        <begin position="347"/>
        <end position="367"/>
    </location>
</feature>
<keyword evidence="1" id="KW-0812">Transmembrane</keyword>
<feature type="transmembrane region" description="Helical" evidence="1">
    <location>
        <begin position="264"/>
        <end position="286"/>
    </location>
</feature>
<dbReference type="Proteomes" id="UP001335737">
    <property type="component" value="Unassembled WGS sequence"/>
</dbReference>
<evidence type="ECO:0000256" key="1">
    <source>
        <dbReference type="SAM" id="Phobius"/>
    </source>
</evidence>
<reference evidence="2 3" key="1">
    <citation type="journal article" date="2024" name="Int. J. Syst. Evol. Microbiol.">
        <title>Virgibacillus tibetensis sp. nov., isolated from salt lake on the Tibetan Plateau of China.</title>
        <authorList>
            <person name="Phurbu D."/>
            <person name="Liu Z.-X."/>
            <person name="Wang R."/>
            <person name="Zheng Y.-Y."/>
            <person name="Liu H.-C."/>
            <person name="Zhou Y.-G."/>
            <person name="Yu Y.-J."/>
            <person name="Li A.-H."/>
        </authorList>
    </citation>
    <scope>NUCLEOTIDE SEQUENCE [LARGE SCALE GENOMIC DNA]</scope>
    <source>
        <strain evidence="2 3">C22-A2</strain>
    </source>
</reference>
<dbReference type="EMBL" id="JARZFX010000008">
    <property type="protein sequence ID" value="MEC5424853.1"/>
    <property type="molecule type" value="Genomic_DNA"/>
</dbReference>
<evidence type="ECO:0000313" key="3">
    <source>
        <dbReference type="Proteomes" id="UP001335737"/>
    </source>
</evidence>
<name>A0ABU6KI52_9BACI</name>
<protein>
    <recommendedName>
        <fullName evidence="4">ABC transporter permease</fullName>
    </recommendedName>
</protein>
<feature type="transmembrane region" description="Helical" evidence="1">
    <location>
        <begin position="163"/>
        <end position="189"/>
    </location>
</feature>
<evidence type="ECO:0008006" key="4">
    <source>
        <dbReference type="Google" id="ProtNLM"/>
    </source>
</evidence>
<feature type="transmembrane region" description="Helical" evidence="1">
    <location>
        <begin position="216"/>
        <end position="236"/>
    </location>
</feature>